<keyword evidence="3" id="KW-1185">Reference proteome</keyword>
<dbReference type="SMART" id="SM00587">
    <property type="entry name" value="CHK"/>
    <property type="match status" value="1"/>
</dbReference>
<evidence type="ECO:0000313" key="3">
    <source>
        <dbReference type="Proteomes" id="UP001162156"/>
    </source>
</evidence>
<evidence type="ECO:0000313" key="2">
    <source>
        <dbReference type="EMBL" id="KAJ8970763.1"/>
    </source>
</evidence>
<gene>
    <name evidence="2" type="ORF">NQ314_001033</name>
</gene>
<dbReference type="InterPro" id="IPR011009">
    <property type="entry name" value="Kinase-like_dom_sf"/>
</dbReference>
<dbReference type="EMBL" id="JANEYF010000311">
    <property type="protein sequence ID" value="KAJ8970763.1"/>
    <property type="molecule type" value="Genomic_DNA"/>
</dbReference>
<dbReference type="PANTHER" id="PTHR11012">
    <property type="entry name" value="PROTEIN KINASE-LIKE DOMAIN-CONTAINING"/>
    <property type="match status" value="1"/>
</dbReference>
<dbReference type="InterPro" id="IPR004119">
    <property type="entry name" value="EcKL"/>
</dbReference>
<dbReference type="Gene3D" id="3.90.1200.10">
    <property type="match status" value="1"/>
</dbReference>
<dbReference type="SUPFAM" id="SSF56112">
    <property type="entry name" value="Protein kinase-like (PK-like)"/>
    <property type="match status" value="1"/>
</dbReference>
<dbReference type="Proteomes" id="UP001162156">
    <property type="component" value="Unassembled WGS sequence"/>
</dbReference>
<name>A0AAV8ZT59_9CUCU</name>
<dbReference type="PANTHER" id="PTHR11012:SF58">
    <property type="entry name" value="CHK KINASE-LIKE DOMAIN-CONTAINING PROTEIN"/>
    <property type="match status" value="1"/>
</dbReference>
<feature type="domain" description="CHK kinase-like" evidence="1">
    <location>
        <begin position="18"/>
        <end position="208"/>
    </location>
</feature>
<reference evidence="2" key="1">
    <citation type="journal article" date="2023" name="Insect Mol. Biol.">
        <title>Genome sequencing provides insights into the evolution of gene families encoding plant cell wall-degrading enzymes in longhorned beetles.</title>
        <authorList>
            <person name="Shin N.R."/>
            <person name="Okamura Y."/>
            <person name="Kirsch R."/>
            <person name="Pauchet Y."/>
        </authorList>
    </citation>
    <scope>NUCLEOTIDE SEQUENCE</scope>
    <source>
        <strain evidence="2">RBIC_L_NR</strain>
    </source>
</reference>
<dbReference type="Pfam" id="PF02958">
    <property type="entry name" value="EcKL"/>
    <property type="match status" value="1"/>
</dbReference>
<protein>
    <recommendedName>
        <fullName evidence="1">CHK kinase-like domain-containing protein</fullName>
    </recommendedName>
</protein>
<organism evidence="2 3">
    <name type="scientific">Rhamnusium bicolor</name>
    <dbReference type="NCBI Taxonomy" id="1586634"/>
    <lineage>
        <taxon>Eukaryota</taxon>
        <taxon>Metazoa</taxon>
        <taxon>Ecdysozoa</taxon>
        <taxon>Arthropoda</taxon>
        <taxon>Hexapoda</taxon>
        <taxon>Insecta</taxon>
        <taxon>Pterygota</taxon>
        <taxon>Neoptera</taxon>
        <taxon>Endopterygota</taxon>
        <taxon>Coleoptera</taxon>
        <taxon>Polyphaga</taxon>
        <taxon>Cucujiformia</taxon>
        <taxon>Chrysomeloidea</taxon>
        <taxon>Cerambycidae</taxon>
        <taxon>Lepturinae</taxon>
        <taxon>Rhagiini</taxon>
        <taxon>Rhamnusium</taxon>
    </lineage>
</organism>
<comment type="caution">
    <text evidence="2">The sequence shown here is derived from an EMBL/GenBank/DDBJ whole genome shotgun (WGS) entry which is preliminary data.</text>
</comment>
<dbReference type="InterPro" id="IPR015897">
    <property type="entry name" value="CHK_kinase-like"/>
</dbReference>
<evidence type="ECO:0000259" key="1">
    <source>
        <dbReference type="SMART" id="SM00587"/>
    </source>
</evidence>
<sequence>MNHARINEPVAIPPESVLVLENIKPQGFNSADFSHGLTLRQTTAAVDAIAQLHALSLSLKVKERKSLSEKYPFLFQTTRASDSYQQLVERGLPQLSQFLEQRSGLENVLAALNELRPHTKDIIENLLAPEEPMALITHTDFWCNNLMFREDEDACVCLVLDWQMVTYSRPTNDLALLLISSVPAELRRLHTDSLLDGYWDCLTSTCRKLGLDIECELGYDRKRLGEDYKRSQLLALLLCIGSVDLALGNAEMEERLLVLLQDLHADGLLNADLAGKAQT</sequence>
<dbReference type="AlphaFoldDB" id="A0AAV8ZT59"/>
<proteinExistence type="predicted"/>
<accession>A0AAV8ZT59</accession>